<dbReference type="Proteomes" id="UP000828390">
    <property type="component" value="Unassembled WGS sequence"/>
</dbReference>
<comment type="caution">
    <text evidence="1">The sequence shown here is derived from an EMBL/GenBank/DDBJ whole genome shotgun (WGS) entry which is preliminary data.</text>
</comment>
<evidence type="ECO:0000313" key="2">
    <source>
        <dbReference type="Proteomes" id="UP000828390"/>
    </source>
</evidence>
<proteinExistence type="predicted"/>
<name>A0A9D4JFW9_DREPO</name>
<dbReference type="AlphaFoldDB" id="A0A9D4JFW9"/>
<dbReference type="EMBL" id="JAIWYP010000006">
    <property type="protein sequence ID" value="KAH3810365.1"/>
    <property type="molecule type" value="Genomic_DNA"/>
</dbReference>
<reference evidence="1" key="2">
    <citation type="submission" date="2020-11" db="EMBL/GenBank/DDBJ databases">
        <authorList>
            <person name="McCartney M.A."/>
            <person name="Auch B."/>
            <person name="Kono T."/>
            <person name="Mallez S."/>
            <person name="Becker A."/>
            <person name="Gohl D.M."/>
            <person name="Silverstein K.A.T."/>
            <person name="Koren S."/>
            <person name="Bechman K.B."/>
            <person name="Herman A."/>
            <person name="Abrahante J.E."/>
            <person name="Garbe J."/>
        </authorList>
    </citation>
    <scope>NUCLEOTIDE SEQUENCE</scope>
    <source>
        <strain evidence="1">Duluth1</strain>
        <tissue evidence="1">Whole animal</tissue>
    </source>
</reference>
<reference evidence="1" key="1">
    <citation type="journal article" date="2019" name="bioRxiv">
        <title>The Genome of the Zebra Mussel, Dreissena polymorpha: A Resource for Invasive Species Research.</title>
        <authorList>
            <person name="McCartney M.A."/>
            <person name="Auch B."/>
            <person name="Kono T."/>
            <person name="Mallez S."/>
            <person name="Zhang Y."/>
            <person name="Obille A."/>
            <person name="Becker A."/>
            <person name="Abrahante J.E."/>
            <person name="Garbe J."/>
            <person name="Badalamenti J.P."/>
            <person name="Herman A."/>
            <person name="Mangelson H."/>
            <person name="Liachko I."/>
            <person name="Sullivan S."/>
            <person name="Sone E.D."/>
            <person name="Koren S."/>
            <person name="Silverstein K.A.T."/>
            <person name="Beckman K.B."/>
            <person name="Gohl D.M."/>
        </authorList>
    </citation>
    <scope>NUCLEOTIDE SEQUENCE</scope>
    <source>
        <strain evidence="1">Duluth1</strain>
        <tissue evidence="1">Whole animal</tissue>
    </source>
</reference>
<evidence type="ECO:0000313" key="1">
    <source>
        <dbReference type="EMBL" id="KAH3810365.1"/>
    </source>
</evidence>
<keyword evidence="2" id="KW-1185">Reference proteome</keyword>
<sequence>MGYGSGKVGQSMLDYANRIPMARRLYESGRSLWVYADRSLGQPCKDCADRVPVAR</sequence>
<gene>
    <name evidence="1" type="ORF">DPMN_138757</name>
</gene>
<accession>A0A9D4JFW9</accession>
<organism evidence="1 2">
    <name type="scientific">Dreissena polymorpha</name>
    <name type="common">Zebra mussel</name>
    <name type="synonym">Mytilus polymorpha</name>
    <dbReference type="NCBI Taxonomy" id="45954"/>
    <lineage>
        <taxon>Eukaryota</taxon>
        <taxon>Metazoa</taxon>
        <taxon>Spiralia</taxon>
        <taxon>Lophotrochozoa</taxon>
        <taxon>Mollusca</taxon>
        <taxon>Bivalvia</taxon>
        <taxon>Autobranchia</taxon>
        <taxon>Heteroconchia</taxon>
        <taxon>Euheterodonta</taxon>
        <taxon>Imparidentia</taxon>
        <taxon>Neoheterodontei</taxon>
        <taxon>Myida</taxon>
        <taxon>Dreissenoidea</taxon>
        <taxon>Dreissenidae</taxon>
        <taxon>Dreissena</taxon>
    </lineage>
</organism>
<protein>
    <submittedName>
        <fullName evidence="1">Uncharacterized protein</fullName>
    </submittedName>
</protein>